<feature type="domain" description="FAD-binding FR-type" evidence="4">
    <location>
        <begin position="7"/>
        <end position="102"/>
    </location>
</feature>
<evidence type="ECO:0000256" key="1">
    <source>
        <dbReference type="ARBA" id="ARBA00001974"/>
    </source>
</evidence>
<dbReference type="EMBL" id="SLWR01000002">
    <property type="protein sequence ID" value="TCO50298.1"/>
    <property type="molecule type" value="Genomic_DNA"/>
</dbReference>
<dbReference type="OrthoDB" id="3807506at2"/>
<dbReference type="Pfam" id="PF00111">
    <property type="entry name" value="Fer2"/>
    <property type="match status" value="1"/>
</dbReference>
<dbReference type="RefSeq" id="WP_132145543.1">
    <property type="nucleotide sequence ID" value="NZ_SLWR01000002.1"/>
</dbReference>
<dbReference type="Gene3D" id="3.40.50.80">
    <property type="entry name" value="Nucleotide-binding domain of ferredoxin-NADP reductase (FNR) module"/>
    <property type="match status" value="1"/>
</dbReference>
<sequence length="319" mass="34868">MAAQSTLVWQTGEIVEASDAADGIRRLVIRPERPAVAPPGSHVDVEVNGLRRSYSVVRCEDGQWTLSVRLAADSRGGSQAMHALRTGDRLRISDPLQNFPLGVGATRYVLLAGGIGITALLAMGATLKRRGEDYTFVYVGRSRPAMAWLRELEEDHGDRLKVHVDDEGTGLDVGAVLNEIGADTELYMCGPIRLMDAVRREWVRRALSPTSLRFETFGNSGAWAAEEFTVSIPGDGRTITVPTNLSMLEALEEAGVEVMWDCRKGECGLCVVRVHEYAGRIDHRDVFLGEAQKTSRICLCVSRVASDGATHPQLVIDRP</sequence>
<keyword evidence="5" id="KW-0489">Methyltransferase</keyword>
<protein>
    <submittedName>
        <fullName evidence="5">Vanillate O-demethylase ferredoxin subunit</fullName>
    </submittedName>
</protein>
<dbReference type="InterPro" id="IPR012675">
    <property type="entry name" value="Beta-grasp_dom_sf"/>
</dbReference>
<keyword evidence="2" id="KW-0472">Membrane</keyword>
<dbReference type="CDD" id="cd00207">
    <property type="entry name" value="fer2"/>
    <property type="match status" value="1"/>
</dbReference>
<organism evidence="5 6">
    <name type="scientific">Kribbella antiqua</name>
    <dbReference type="NCBI Taxonomy" id="2512217"/>
    <lineage>
        <taxon>Bacteria</taxon>
        <taxon>Bacillati</taxon>
        <taxon>Actinomycetota</taxon>
        <taxon>Actinomycetes</taxon>
        <taxon>Propionibacteriales</taxon>
        <taxon>Kribbellaceae</taxon>
        <taxon>Kribbella</taxon>
    </lineage>
</organism>
<dbReference type="GO" id="GO:0032259">
    <property type="term" value="P:methylation"/>
    <property type="evidence" value="ECO:0007669"/>
    <property type="project" value="UniProtKB-KW"/>
</dbReference>
<dbReference type="PANTHER" id="PTHR47354:SF2">
    <property type="entry name" value="BLR2392 PROTEIN"/>
    <property type="match status" value="1"/>
</dbReference>
<dbReference type="GO" id="GO:0051537">
    <property type="term" value="F:2 iron, 2 sulfur cluster binding"/>
    <property type="evidence" value="ECO:0007669"/>
    <property type="project" value="InterPro"/>
</dbReference>
<name>A0A4R2J0R3_9ACTN</name>
<dbReference type="AlphaFoldDB" id="A0A4R2J0R3"/>
<dbReference type="SUPFAM" id="SSF52343">
    <property type="entry name" value="Ferredoxin reductase-like, C-terminal NADP-linked domain"/>
    <property type="match status" value="1"/>
</dbReference>
<keyword evidence="2" id="KW-0812">Transmembrane</keyword>
<keyword evidence="2" id="KW-1133">Transmembrane helix</keyword>
<feature type="transmembrane region" description="Helical" evidence="2">
    <location>
        <begin position="108"/>
        <end position="127"/>
    </location>
</feature>
<dbReference type="InterPro" id="IPR036010">
    <property type="entry name" value="2Fe-2S_ferredoxin-like_sf"/>
</dbReference>
<evidence type="ECO:0000313" key="6">
    <source>
        <dbReference type="Proteomes" id="UP000295573"/>
    </source>
</evidence>
<dbReference type="GO" id="GO:0016491">
    <property type="term" value="F:oxidoreductase activity"/>
    <property type="evidence" value="ECO:0007669"/>
    <property type="project" value="InterPro"/>
</dbReference>
<reference evidence="5 6" key="1">
    <citation type="journal article" date="2015" name="Stand. Genomic Sci.">
        <title>Genomic Encyclopedia of Bacterial and Archaeal Type Strains, Phase III: the genomes of soil and plant-associated and newly described type strains.</title>
        <authorList>
            <person name="Whitman W.B."/>
            <person name="Woyke T."/>
            <person name="Klenk H.P."/>
            <person name="Zhou Y."/>
            <person name="Lilburn T.G."/>
            <person name="Beck B.J."/>
            <person name="De Vos P."/>
            <person name="Vandamme P."/>
            <person name="Eisen J.A."/>
            <person name="Garrity G."/>
            <person name="Hugenholtz P."/>
            <person name="Kyrpides N.C."/>
        </authorList>
    </citation>
    <scope>NUCLEOTIDE SEQUENCE [LARGE SCALE GENOMIC DNA]</scope>
    <source>
        <strain evidence="5 6">VKM Ac-2541</strain>
    </source>
</reference>
<dbReference type="PROSITE" id="PS00197">
    <property type="entry name" value="2FE2S_FER_1"/>
    <property type="match status" value="1"/>
</dbReference>
<dbReference type="PRINTS" id="PR00409">
    <property type="entry name" value="PHDIOXRDTASE"/>
</dbReference>
<dbReference type="PANTHER" id="PTHR47354">
    <property type="entry name" value="NADH OXIDOREDUCTASE HCR"/>
    <property type="match status" value="1"/>
</dbReference>
<dbReference type="Gene3D" id="3.10.20.30">
    <property type="match status" value="1"/>
</dbReference>
<comment type="cofactor">
    <cofactor evidence="1">
        <name>FAD</name>
        <dbReference type="ChEBI" id="CHEBI:57692"/>
    </cofactor>
</comment>
<dbReference type="InterPro" id="IPR050415">
    <property type="entry name" value="MRET"/>
</dbReference>
<feature type="domain" description="2Fe-2S ferredoxin-type" evidence="3">
    <location>
        <begin position="226"/>
        <end position="319"/>
    </location>
</feature>
<dbReference type="Proteomes" id="UP000295573">
    <property type="component" value="Unassembled WGS sequence"/>
</dbReference>
<dbReference type="SUPFAM" id="SSF63380">
    <property type="entry name" value="Riboflavin synthase domain-like"/>
    <property type="match status" value="1"/>
</dbReference>
<dbReference type="InterPro" id="IPR017927">
    <property type="entry name" value="FAD-bd_FR_type"/>
</dbReference>
<evidence type="ECO:0000313" key="5">
    <source>
        <dbReference type="EMBL" id="TCO50298.1"/>
    </source>
</evidence>
<evidence type="ECO:0000259" key="4">
    <source>
        <dbReference type="PROSITE" id="PS51384"/>
    </source>
</evidence>
<dbReference type="SUPFAM" id="SSF54292">
    <property type="entry name" value="2Fe-2S ferredoxin-like"/>
    <property type="match status" value="1"/>
</dbReference>
<evidence type="ECO:0000256" key="2">
    <source>
        <dbReference type="SAM" id="Phobius"/>
    </source>
</evidence>
<dbReference type="InterPro" id="IPR039261">
    <property type="entry name" value="FNR_nucleotide-bd"/>
</dbReference>
<dbReference type="InterPro" id="IPR001041">
    <property type="entry name" value="2Fe-2S_ferredoxin-type"/>
</dbReference>
<keyword evidence="5" id="KW-0808">Transferase</keyword>
<evidence type="ECO:0000259" key="3">
    <source>
        <dbReference type="PROSITE" id="PS51085"/>
    </source>
</evidence>
<dbReference type="InterPro" id="IPR006058">
    <property type="entry name" value="2Fe2S_fd_BS"/>
</dbReference>
<gene>
    <name evidence="5" type="ORF">EV646_102372</name>
</gene>
<dbReference type="CDD" id="cd06185">
    <property type="entry name" value="PDR_like"/>
    <property type="match status" value="1"/>
</dbReference>
<dbReference type="GO" id="GO:0008168">
    <property type="term" value="F:methyltransferase activity"/>
    <property type="evidence" value="ECO:0007669"/>
    <property type="project" value="UniProtKB-KW"/>
</dbReference>
<keyword evidence="6" id="KW-1185">Reference proteome</keyword>
<dbReference type="PROSITE" id="PS51384">
    <property type="entry name" value="FAD_FR"/>
    <property type="match status" value="1"/>
</dbReference>
<dbReference type="Gene3D" id="2.40.30.10">
    <property type="entry name" value="Translation factors"/>
    <property type="match status" value="1"/>
</dbReference>
<dbReference type="InterPro" id="IPR017938">
    <property type="entry name" value="Riboflavin_synthase-like_b-brl"/>
</dbReference>
<proteinExistence type="predicted"/>
<dbReference type="PROSITE" id="PS51085">
    <property type="entry name" value="2FE2S_FER_2"/>
    <property type="match status" value="1"/>
</dbReference>
<comment type="caution">
    <text evidence="5">The sequence shown here is derived from an EMBL/GenBank/DDBJ whole genome shotgun (WGS) entry which is preliminary data.</text>
</comment>
<accession>A0A4R2J0R3</accession>